<dbReference type="Pfam" id="PF00293">
    <property type="entry name" value="NUDIX"/>
    <property type="match status" value="1"/>
</dbReference>
<evidence type="ECO:0000256" key="4">
    <source>
        <dbReference type="ARBA" id="ARBA00022801"/>
    </source>
</evidence>
<dbReference type="Gene3D" id="3.40.50.620">
    <property type="entry name" value="HUPs"/>
    <property type="match status" value="1"/>
</dbReference>
<reference evidence="6 7" key="1">
    <citation type="submission" date="2016-06" db="EMBL/GenBank/DDBJ databases">
        <title>Draft genome of Moraxella nonliquefaciens CCUG 60284.</title>
        <authorList>
            <person name="Salva-Serra F."/>
            <person name="Engstrom-Jakobsson H."/>
            <person name="Thorell K."/>
            <person name="Gonzales-Siles L."/>
            <person name="Karlsson R."/>
            <person name="Boulund F."/>
            <person name="Engstrand L."/>
            <person name="Kristiansson E."/>
            <person name="Moore E."/>
        </authorList>
    </citation>
    <scope>NUCLEOTIDE SEQUENCE [LARGE SCALE GENOMIC DNA]</scope>
    <source>
        <strain evidence="6 7">CCUG 60284</strain>
    </source>
</reference>
<evidence type="ECO:0000256" key="3">
    <source>
        <dbReference type="ARBA" id="ARBA00022695"/>
    </source>
</evidence>
<dbReference type="GO" id="GO:0016787">
    <property type="term" value="F:hydrolase activity"/>
    <property type="evidence" value="ECO:0007669"/>
    <property type="project" value="UniProtKB-KW"/>
</dbReference>
<keyword evidence="3" id="KW-0548">Nucleotidyltransferase</keyword>
<evidence type="ECO:0000256" key="2">
    <source>
        <dbReference type="ARBA" id="ARBA00022679"/>
    </source>
</evidence>
<dbReference type="SUPFAM" id="SSF55811">
    <property type="entry name" value="Nudix"/>
    <property type="match status" value="1"/>
</dbReference>
<evidence type="ECO:0000313" key="7">
    <source>
        <dbReference type="Proteomes" id="UP000092671"/>
    </source>
</evidence>
<name>A0A1B8PKM4_MORNO</name>
<feature type="domain" description="Nudix hydrolase" evidence="5">
    <location>
        <begin position="205"/>
        <end position="336"/>
    </location>
</feature>
<organism evidence="6 7">
    <name type="scientific">Moraxella nonliquefaciens</name>
    <dbReference type="NCBI Taxonomy" id="478"/>
    <lineage>
        <taxon>Bacteria</taxon>
        <taxon>Pseudomonadati</taxon>
        <taxon>Pseudomonadota</taxon>
        <taxon>Gammaproteobacteria</taxon>
        <taxon>Moraxellales</taxon>
        <taxon>Moraxellaceae</taxon>
        <taxon>Moraxella</taxon>
    </lineage>
</organism>
<dbReference type="EMBL" id="LZDN01000007">
    <property type="protein sequence ID" value="OBX51153.1"/>
    <property type="molecule type" value="Genomic_DNA"/>
</dbReference>
<dbReference type="RefSeq" id="WP_066892876.1">
    <property type="nucleotide sequence ID" value="NZ_LZDN01000007.1"/>
</dbReference>
<keyword evidence="2" id="KW-0808">Transferase</keyword>
<evidence type="ECO:0000313" key="6">
    <source>
        <dbReference type="EMBL" id="OBX51153.1"/>
    </source>
</evidence>
<dbReference type="GO" id="GO:0016779">
    <property type="term" value="F:nucleotidyltransferase activity"/>
    <property type="evidence" value="ECO:0007669"/>
    <property type="project" value="UniProtKB-KW"/>
</dbReference>
<dbReference type="PROSITE" id="PS51462">
    <property type="entry name" value="NUDIX"/>
    <property type="match status" value="1"/>
</dbReference>
<dbReference type="InterPro" id="IPR014729">
    <property type="entry name" value="Rossmann-like_a/b/a_fold"/>
</dbReference>
<sequence>MAQFDYLVFIGRFQPFHHGHEFVVREALHRTKTVIMLIGSANSPRTLKNPFSFDERQSMILKAFDNDNNDNERIICMPIDDTLYNDHQWLQNIQRAVLCITQNKSAHIGVIGHVKDNSSYYLSLFPNWEFVGLSNFKNLSATPLRWAYFLNERLKNGDHWQDVMPAPSVDFLQKFAQTDDFTHLQRECHHILDYQKSWQSAPYPPVFVTADALVVQAGHVLLVERGGEYGRGLYALAGGFLDKNETLLDCALRELQEETGLIINPNALKSSHTFDAPERSIRGRTITTVFYFELMGDDLPDVVGGDDANRAFWLPLGELDGRMMFEDHYSIITKMLGL</sequence>
<dbReference type="Pfam" id="PF01467">
    <property type="entry name" value="CTP_transf_like"/>
    <property type="match status" value="1"/>
</dbReference>
<proteinExistence type="predicted"/>
<dbReference type="CDD" id="cd18873">
    <property type="entry name" value="NUDIX_NadM_like"/>
    <property type="match status" value="1"/>
</dbReference>
<evidence type="ECO:0000256" key="1">
    <source>
        <dbReference type="ARBA" id="ARBA00001946"/>
    </source>
</evidence>
<protein>
    <recommendedName>
        <fullName evidence="5">Nudix hydrolase domain-containing protein</fullName>
    </recommendedName>
</protein>
<comment type="cofactor">
    <cofactor evidence="1">
        <name>Mg(2+)</name>
        <dbReference type="ChEBI" id="CHEBI:18420"/>
    </cofactor>
</comment>
<dbReference type="NCBIfam" id="NF003786">
    <property type="entry name" value="PRK05379.1-2"/>
    <property type="match status" value="1"/>
</dbReference>
<evidence type="ECO:0000259" key="5">
    <source>
        <dbReference type="PROSITE" id="PS51462"/>
    </source>
</evidence>
<dbReference type="NCBIfam" id="TIGR00125">
    <property type="entry name" value="cyt_tran_rel"/>
    <property type="match status" value="1"/>
</dbReference>
<accession>A0A1B8PKM4</accession>
<keyword evidence="4" id="KW-0378">Hydrolase</keyword>
<dbReference type="InterPro" id="IPR004821">
    <property type="entry name" value="Cyt_trans-like"/>
</dbReference>
<dbReference type="Gene3D" id="3.90.79.10">
    <property type="entry name" value="Nucleoside Triphosphate Pyrophosphohydrolase"/>
    <property type="match status" value="1"/>
</dbReference>
<dbReference type="InterPro" id="IPR015797">
    <property type="entry name" value="NUDIX_hydrolase-like_dom_sf"/>
</dbReference>
<dbReference type="PANTHER" id="PTHR21342">
    <property type="entry name" value="PHOSPHOPANTETHEINE ADENYLYLTRANSFERASE"/>
    <property type="match status" value="1"/>
</dbReference>
<dbReference type="SUPFAM" id="SSF52374">
    <property type="entry name" value="Nucleotidylyl transferase"/>
    <property type="match status" value="1"/>
</dbReference>
<dbReference type="Proteomes" id="UP000092671">
    <property type="component" value="Unassembled WGS sequence"/>
</dbReference>
<dbReference type="AlphaFoldDB" id="A0A1B8PKM4"/>
<gene>
    <name evidence="6" type="ORF">A9Z60_08220</name>
</gene>
<dbReference type="PANTHER" id="PTHR21342:SF0">
    <property type="entry name" value="BIFUNCTIONAL NMN ADENYLYLTRANSFERASE_NUDIX HYDROLASE"/>
    <property type="match status" value="1"/>
</dbReference>
<dbReference type="PROSITE" id="PS00893">
    <property type="entry name" value="NUDIX_BOX"/>
    <property type="match status" value="1"/>
</dbReference>
<comment type="caution">
    <text evidence="6">The sequence shown here is derived from an EMBL/GenBank/DDBJ whole genome shotgun (WGS) entry which is preliminary data.</text>
</comment>
<dbReference type="InterPro" id="IPR020084">
    <property type="entry name" value="NUDIX_hydrolase_CS"/>
</dbReference>
<dbReference type="InterPro" id="IPR000086">
    <property type="entry name" value="NUDIX_hydrolase_dom"/>
</dbReference>